<gene>
    <name evidence="2" type="ORF">M9Y10_043334</name>
</gene>
<dbReference type="EMBL" id="JAPFFF010000008">
    <property type="protein sequence ID" value="KAK8884228.1"/>
    <property type="molecule type" value="Genomic_DNA"/>
</dbReference>
<evidence type="ECO:0000256" key="1">
    <source>
        <dbReference type="SAM" id="MobiDB-lite"/>
    </source>
</evidence>
<keyword evidence="3" id="KW-1185">Reference proteome</keyword>
<evidence type="ECO:0000313" key="3">
    <source>
        <dbReference type="Proteomes" id="UP001470230"/>
    </source>
</evidence>
<organism evidence="2 3">
    <name type="scientific">Tritrichomonas musculus</name>
    <dbReference type="NCBI Taxonomy" id="1915356"/>
    <lineage>
        <taxon>Eukaryota</taxon>
        <taxon>Metamonada</taxon>
        <taxon>Parabasalia</taxon>
        <taxon>Tritrichomonadida</taxon>
        <taxon>Tritrichomonadidae</taxon>
        <taxon>Tritrichomonas</taxon>
    </lineage>
</organism>
<proteinExistence type="predicted"/>
<comment type="caution">
    <text evidence="2">The sequence shown here is derived from an EMBL/GenBank/DDBJ whole genome shotgun (WGS) entry which is preliminary data.</text>
</comment>
<reference evidence="2 3" key="1">
    <citation type="submission" date="2024-04" db="EMBL/GenBank/DDBJ databases">
        <title>Tritrichomonas musculus Genome.</title>
        <authorList>
            <person name="Alves-Ferreira E."/>
            <person name="Grigg M."/>
            <person name="Lorenzi H."/>
            <person name="Galac M."/>
        </authorList>
    </citation>
    <scope>NUCLEOTIDE SEQUENCE [LARGE SCALE GENOMIC DNA]</scope>
    <source>
        <strain evidence="2 3">EAF2021</strain>
    </source>
</reference>
<evidence type="ECO:0000313" key="2">
    <source>
        <dbReference type="EMBL" id="KAK8884228.1"/>
    </source>
</evidence>
<protein>
    <submittedName>
        <fullName evidence="2">Uncharacterized protein</fullName>
    </submittedName>
</protein>
<name>A0ABR2JZG5_9EUKA</name>
<accession>A0ABR2JZG5</accession>
<sequence length="139" mass="16302">MRSGRPNYHIKARFISFYDFYNKTMTYFELDNKGNIIKDDKGKFSSHNEKPYAINNINLNTRPTEPKIEDKQTIPPDIPKTSNKESSENIENDLIMNQSLDNEYNSDFFDFGVNDDDSFFIPDNFDYMALPDDLFVDVN</sequence>
<dbReference type="Proteomes" id="UP001470230">
    <property type="component" value="Unassembled WGS sequence"/>
</dbReference>
<feature type="region of interest" description="Disordered" evidence="1">
    <location>
        <begin position="57"/>
        <end position="89"/>
    </location>
</feature>